<organism evidence="2 3">
    <name type="scientific">Ilex paraguariensis</name>
    <name type="common">yerba mate</name>
    <dbReference type="NCBI Taxonomy" id="185542"/>
    <lineage>
        <taxon>Eukaryota</taxon>
        <taxon>Viridiplantae</taxon>
        <taxon>Streptophyta</taxon>
        <taxon>Embryophyta</taxon>
        <taxon>Tracheophyta</taxon>
        <taxon>Spermatophyta</taxon>
        <taxon>Magnoliopsida</taxon>
        <taxon>eudicotyledons</taxon>
        <taxon>Gunneridae</taxon>
        <taxon>Pentapetalae</taxon>
        <taxon>asterids</taxon>
        <taxon>campanulids</taxon>
        <taxon>Aquifoliales</taxon>
        <taxon>Aquifoliaceae</taxon>
        <taxon>Ilex</taxon>
    </lineage>
</organism>
<evidence type="ECO:0000313" key="2">
    <source>
        <dbReference type="EMBL" id="CAK9181479.1"/>
    </source>
</evidence>
<dbReference type="Proteomes" id="UP001642360">
    <property type="component" value="Unassembled WGS sequence"/>
</dbReference>
<dbReference type="EMBL" id="CAUOFW020008057">
    <property type="protein sequence ID" value="CAK9181479.1"/>
    <property type="molecule type" value="Genomic_DNA"/>
</dbReference>
<proteinExistence type="predicted"/>
<sequence length="112" mass="12331">MEEVVRLLPSTTQGVSNGKTAQSGEGRAARVACDGRTAPVVYNGRATPVVRNGRATLGLWNRRLAPELCDGRAAHKVRDGLLRRLWLSLGCLRQRTTSLKALYRWVLLEGHP</sequence>
<reference evidence="2 3" key="1">
    <citation type="submission" date="2024-02" db="EMBL/GenBank/DDBJ databases">
        <authorList>
            <person name="Vignale AGUSTIN F."/>
            <person name="Sosa J E."/>
            <person name="Modenutti C."/>
        </authorList>
    </citation>
    <scope>NUCLEOTIDE SEQUENCE [LARGE SCALE GENOMIC DNA]</scope>
</reference>
<protein>
    <submittedName>
        <fullName evidence="2">Uncharacterized protein</fullName>
    </submittedName>
</protein>
<name>A0ABC8UKD6_9AQUA</name>
<evidence type="ECO:0000256" key="1">
    <source>
        <dbReference type="SAM" id="MobiDB-lite"/>
    </source>
</evidence>
<gene>
    <name evidence="2" type="ORF">ILEXP_LOCUS51550</name>
</gene>
<feature type="compositionally biased region" description="Polar residues" evidence="1">
    <location>
        <begin position="9"/>
        <end position="23"/>
    </location>
</feature>
<feature type="region of interest" description="Disordered" evidence="1">
    <location>
        <begin position="8"/>
        <end position="28"/>
    </location>
</feature>
<evidence type="ECO:0000313" key="3">
    <source>
        <dbReference type="Proteomes" id="UP001642360"/>
    </source>
</evidence>
<keyword evidence="3" id="KW-1185">Reference proteome</keyword>
<accession>A0ABC8UKD6</accession>
<comment type="caution">
    <text evidence="2">The sequence shown here is derived from an EMBL/GenBank/DDBJ whole genome shotgun (WGS) entry which is preliminary data.</text>
</comment>
<dbReference type="AlphaFoldDB" id="A0ABC8UKD6"/>